<evidence type="ECO:0000313" key="6">
    <source>
        <dbReference type="Proteomes" id="UP001200741"/>
    </source>
</evidence>
<evidence type="ECO:0000313" key="5">
    <source>
        <dbReference type="EMBL" id="MCE4556131.1"/>
    </source>
</evidence>
<name>A0ABS8XZS9_9BURK</name>
<keyword evidence="1" id="KW-0805">Transcription regulation</keyword>
<accession>A0ABS8XZS9</accession>
<dbReference type="Gene3D" id="1.10.10.60">
    <property type="entry name" value="Homeodomain-like"/>
    <property type="match status" value="2"/>
</dbReference>
<keyword evidence="6" id="KW-1185">Reference proteome</keyword>
<dbReference type="SUPFAM" id="SSF46689">
    <property type="entry name" value="Homeodomain-like"/>
    <property type="match status" value="1"/>
</dbReference>
<dbReference type="EMBL" id="JAJTWU010000006">
    <property type="protein sequence ID" value="MCE4556131.1"/>
    <property type="molecule type" value="Genomic_DNA"/>
</dbReference>
<evidence type="ECO:0000256" key="3">
    <source>
        <dbReference type="ARBA" id="ARBA00023163"/>
    </source>
</evidence>
<dbReference type="InterPro" id="IPR009057">
    <property type="entry name" value="Homeodomain-like_sf"/>
</dbReference>
<sequence>MSPRHFARCFREETGATPAQVVERLRVEAARAALEGGEASVQRVALDCGFGNTERMRRSFVRLLGRPPAHFRASASEGRSPV</sequence>
<feature type="domain" description="HTH araC/xylS-type" evidence="4">
    <location>
        <begin position="1"/>
        <end position="74"/>
    </location>
</feature>
<dbReference type="PROSITE" id="PS01124">
    <property type="entry name" value="HTH_ARAC_FAMILY_2"/>
    <property type="match status" value="1"/>
</dbReference>
<dbReference type="PANTHER" id="PTHR46796">
    <property type="entry name" value="HTH-TYPE TRANSCRIPTIONAL ACTIVATOR RHAS-RELATED"/>
    <property type="match status" value="1"/>
</dbReference>
<comment type="caution">
    <text evidence="5">The sequence shown here is derived from an EMBL/GenBank/DDBJ whole genome shotgun (WGS) entry which is preliminary data.</text>
</comment>
<evidence type="ECO:0000256" key="2">
    <source>
        <dbReference type="ARBA" id="ARBA00023125"/>
    </source>
</evidence>
<organism evidence="5 6">
    <name type="scientific">Pelomonas cellulosilytica</name>
    <dbReference type="NCBI Taxonomy" id="2906762"/>
    <lineage>
        <taxon>Bacteria</taxon>
        <taxon>Pseudomonadati</taxon>
        <taxon>Pseudomonadota</taxon>
        <taxon>Betaproteobacteria</taxon>
        <taxon>Burkholderiales</taxon>
        <taxon>Sphaerotilaceae</taxon>
        <taxon>Roseateles</taxon>
    </lineage>
</organism>
<dbReference type="Proteomes" id="UP001200741">
    <property type="component" value="Unassembled WGS sequence"/>
</dbReference>
<reference evidence="5 6" key="1">
    <citation type="submission" date="2021-12" db="EMBL/GenBank/DDBJ databases">
        <title>Genome seq of P8.</title>
        <authorList>
            <person name="Seo T."/>
        </authorList>
    </citation>
    <scope>NUCLEOTIDE SEQUENCE [LARGE SCALE GENOMIC DNA]</scope>
    <source>
        <strain evidence="5 6">P8</strain>
    </source>
</reference>
<evidence type="ECO:0000256" key="1">
    <source>
        <dbReference type="ARBA" id="ARBA00023015"/>
    </source>
</evidence>
<keyword evidence="3" id="KW-0804">Transcription</keyword>
<dbReference type="InterPro" id="IPR018060">
    <property type="entry name" value="HTH_AraC"/>
</dbReference>
<dbReference type="Pfam" id="PF12833">
    <property type="entry name" value="HTH_18"/>
    <property type="match status" value="1"/>
</dbReference>
<keyword evidence="2" id="KW-0238">DNA-binding</keyword>
<gene>
    <name evidence="5" type="ORF">LXT13_17180</name>
</gene>
<proteinExistence type="predicted"/>
<dbReference type="InterPro" id="IPR050204">
    <property type="entry name" value="AraC_XylS_family_regulators"/>
</dbReference>
<dbReference type="SMART" id="SM00342">
    <property type="entry name" value="HTH_ARAC"/>
    <property type="match status" value="1"/>
</dbReference>
<evidence type="ECO:0000259" key="4">
    <source>
        <dbReference type="PROSITE" id="PS01124"/>
    </source>
</evidence>
<protein>
    <submittedName>
        <fullName evidence="5">Helix-turn-helix domain-containing protein</fullName>
    </submittedName>
</protein>